<dbReference type="AlphaFoldDB" id="A0A830BKE3"/>
<dbReference type="OrthoDB" id="927798at2759"/>
<evidence type="ECO:0000313" key="3">
    <source>
        <dbReference type="Proteomes" id="UP000653305"/>
    </source>
</evidence>
<organism evidence="1 3">
    <name type="scientific">Phtheirospermum japonicum</name>
    <dbReference type="NCBI Taxonomy" id="374723"/>
    <lineage>
        <taxon>Eukaryota</taxon>
        <taxon>Viridiplantae</taxon>
        <taxon>Streptophyta</taxon>
        <taxon>Embryophyta</taxon>
        <taxon>Tracheophyta</taxon>
        <taxon>Spermatophyta</taxon>
        <taxon>Magnoliopsida</taxon>
        <taxon>eudicotyledons</taxon>
        <taxon>Gunneridae</taxon>
        <taxon>Pentapetalae</taxon>
        <taxon>asterids</taxon>
        <taxon>lamiids</taxon>
        <taxon>Lamiales</taxon>
        <taxon>Orobanchaceae</taxon>
        <taxon>Orobanchaceae incertae sedis</taxon>
        <taxon>Phtheirospermum</taxon>
    </lineage>
</organism>
<protein>
    <submittedName>
        <fullName evidence="1">UDP-glycosyltransferase 73c3</fullName>
    </submittedName>
</protein>
<comment type="caution">
    <text evidence="1">The sequence shown here is derived from an EMBL/GenBank/DDBJ whole genome shotgun (WGS) entry which is preliminary data.</text>
</comment>
<sequence>MHMLGVSKGFEDIAASEAEYFMVPDFPDPIEITKASIKGAPSQTPYEWAKICEQIQMADAQAYGTVANTFEELEPEYMKQYEKSDRQKGVVHWTGFVVQRG</sequence>
<dbReference type="Proteomes" id="UP000653305">
    <property type="component" value="Unassembled WGS sequence"/>
</dbReference>
<accession>A0A830BKE3</accession>
<dbReference type="EMBL" id="BMAC01000108">
    <property type="protein sequence ID" value="GFP85549.1"/>
    <property type="molecule type" value="Genomic_DNA"/>
</dbReference>
<dbReference type="Gene3D" id="3.40.50.2000">
    <property type="entry name" value="Glycogen Phosphorylase B"/>
    <property type="match status" value="1"/>
</dbReference>
<gene>
    <name evidence="1" type="ORF">PHJA_000698500</name>
    <name evidence="2" type="ORF">PHJA_000698600</name>
</gene>
<name>A0A830BKE3_9LAMI</name>
<keyword evidence="1" id="KW-0808">Transferase</keyword>
<evidence type="ECO:0000313" key="2">
    <source>
        <dbReference type="EMBL" id="GFP85549.1"/>
    </source>
</evidence>
<reference evidence="1" key="1">
    <citation type="submission" date="2020-07" db="EMBL/GenBank/DDBJ databases">
        <title>Ethylene signaling mediates host invasion by parasitic plants.</title>
        <authorList>
            <person name="Yoshida S."/>
        </authorList>
    </citation>
    <scope>NUCLEOTIDE SEQUENCE</scope>
    <source>
        <strain evidence="1">Okayama</strain>
    </source>
</reference>
<evidence type="ECO:0000313" key="1">
    <source>
        <dbReference type="EMBL" id="GFP85548.1"/>
    </source>
</evidence>
<dbReference type="EMBL" id="BMAC01000108">
    <property type="protein sequence ID" value="GFP85548.1"/>
    <property type="molecule type" value="Genomic_DNA"/>
</dbReference>
<proteinExistence type="predicted"/>
<keyword evidence="3" id="KW-1185">Reference proteome</keyword>
<dbReference type="GO" id="GO:0016740">
    <property type="term" value="F:transferase activity"/>
    <property type="evidence" value="ECO:0007669"/>
    <property type="project" value="UniProtKB-KW"/>
</dbReference>